<sequence length="138" mass="15166">MSTDQSTSPADQVLLHVRDLSLSPDTGVTVLGSWLDHTALLAPSVCVVYRNAKHPHVASILIGVRWPVGESTGVEGDEEQEPREWAVSLFSNYIEEPLGATVGRLRYDEHGIGWFGYTADPLPTIPEELLRRLSSDTN</sequence>
<dbReference type="RefSeq" id="WP_248827164.1">
    <property type="nucleotide sequence ID" value="NZ_JALKFT010000079.1"/>
</dbReference>
<organism evidence="1 2">
    <name type="scientific">Frankia umida</name>
    <dbReference type="NCBI Taxonomy" id="573489"/>
    <lineage>
        <taxon>Bacteria</taxon>
        <taxon>Bacillati</taxon>
        <taxon>Actinomycetota</taxon>
        <taxon>Actinomycetes</taxon>
        <taxon>Frankiales</taxon>
        <taxon>Frankiaceae</taxon>
        <taxon>Frankia</taxon>
    </lineage>
</organism>
<evidence type="ECO:0000313" key="1">
    <source>
        <dbReference type="EMBL" id="MCK9879120.1"/>
    </source>
</evidence>
<keyword evidence="2" id="KW-1185">Reference proteome</keyword>
<dbReference type="Proteomes" id="UP001201873">
    <property type="component" value="Unassembled WGS sequence"/>
</dbReference>
<dbReference type="EMBL" id="JALKFT010000079">
    <property type="protein sequence ID" value="MCK9879120.1"/>
    <property type="molecule type" value="Genomic_DNA"/>
</dbReference>
<gene>
    <name evidence="1" type="ORF">MXD59_25780</name>
</gene>
<name>A0ABT0K5N9_9ACTN</name>
<comment type="caution">
    <text evidence="1">The sequence shown here is derived from an EMBL/GenBank/DDBJ whole genome shotgun (WGS) entry which is preliminary data.</text>
</comment>
<reference evidence="1 2" key="1">
    <citation type="submission" date="2022-04" db="EMBL/GenBank/DDBJ databases">
        <title>Genome diversity in the genus Frankia.</title>
        <authorList>
            <person name="Carlos-Shanley C."/>
            <person name="Hahn D."/>
        </authorList>
    </citation>
    <scope>NUCLEOTIDE SEQUENCE [LARGE SCALE GENOMIC DNA]</scope>
    <source>
        <strain evidence="1 2">Ag45/Mut15</strain>
    </source>
</reference>
<accession>A0ABT0K5N9</accession>
<proteinExistence type="predicted"/>
<protein>
    <submittedName>
        <fullName evidence="1">Uncharacterized protein</fullName>
    </submittedName>
</protein>
<evidence type="ECO:0000313" key="2">
    <source>
        <dbReference type="Proteomes" id="UP001201873"/>
    </source>
</evidence>